<protein>
    <submittedName>
        <fullName evidence="1">Uncharacterized protein</fullName>
    </submittedName>
</protein>
<accession>A0A1M6IHK4</accession>
<proteinExistence type="predicted"/>
<evidence type="ECO:0000313" key="1">
    <source>
        <dbReference type="EMBL" id="SHJ33893.1"/>
    </source>
</evidence>
<dbReference type="AlphaFoldDB" id="A0A1M6IHK4"/>
<sequence>MATREDDLNELAIDVSAAISKARQLDLPTSAYILSMVLVEVSQLLRTPPDHRTDDTTR</sequence>
<evidence type="ECO:0000313" key="2">
    <source>
        <dbReference type="Proteomes" id="UP000189935"/>
    </source>
</evidence>
<name>A0A1M6IHK4_9BRAD</name>
<reference evidence="1 2" key="1">
    <citation type="submission" date="2016-11" db="EMBL/GenBank/DDBJ databases">
        <authorList>
            <person name="Jaros S."/>
            <person name="Januszkiewicz K."/>
            <person name="Wedrychowicz H."/>
        </authorList>
    </citation>
    <scope>NUCLEOTIDE SEQUENCE [LARGE SCALE GENOMIC DNA]</scope>
    <source>
        <strain evidence="1 2">GAS499</strain>
    </source>
</reference>
<organism evidence="1 2">
    <name type="scientific">Bradyrhizobium lablabi</name>
    <dbReference type="NCBI Taxonomy" id="722472"/>
    <lineage>
        <taxon>Bacteria</taxon>
        <taxon>Pseudomonadati</taxon>
        <taxon>Pseudomonadota</taxon>
        <taxon>Alphaproteobacteria</taxon>
        <taxon>Hyphomicrobiales</taxon>
        <taxon>Nitrobacteraceae</taxon>
        <taxon>Bradyrhizobium</taxon>
    </lineage>
</organism>
<dbReference type="Proteomes" id="UP000189935">
    <property type="component" value="Chromosome I"/>
</dbReference>
<dbReference type="EMBL" id="LT670844">
    <property type="protein sequence ID" value="SHJ33893.1"/>
    <property type="molecule type" value="Genomic_DNA"/>
</dbReference>
<dbReference type="RefSeq" id="WP_172841947.1">
    <property type="nucleotide sequence ID" value="NZ_LT670844.1"/>
</dbReference>
<gene>
    <name evidence="1" type="ORF">SAMN05444159_0360</name>
</gene>